<proteinExistence type="predicted"/>
<evidence type="ECO:0000313" key="2">
    <source>
        <dbReference type="Proteomes" id="UP001380953"/>
    </source>
</evidence>
<sequence>MKSQAKFRPDFWLLATALIALFLNGWNIWEENYANTYYTVAVASMMENFHNFFYASLDSAGSVTVDKPPVAFWIQTISALIFGLHGWSVILPQALAGVGSVILVYLLVKPSFGTWAARIAAFGAAFTPVAVAVSRTNNIDSLLVFTLLLASWLLFRAVRKGGIWSLLGAFAVIGIGFNMKMLQAYMVLPAFYLFYLLAAKYGWKKKVMSLVAATAVVAVVSVSWAVVVDSVPASERPFIGSSGTNSVLNLAFGYNGVSRLTGDRSTGAAGGSGQGFGGGMPNFGGQTSNDDGGNSGGDGSAANNSQVIPGNGAAGGQAPSGDGGRGNFGGFGGEGGMPGGQNGGFGGANDGGAPGGNGGGGMFNTGEAGPLRLFQSELSGQASWLIPLGLIGALAILASWRRRNFTHKHKEIIFWLAWLVPVAGFFSIAGFFHQYYLIMLAPPVSALAGAAITEMWDAYRNREEWSSWLLPVSVLATTVFSWFILHPYDDTIGSFWSIGVLILGIVAAALLAVFKRGSNNRLQQASLIAALAAMFIGPIYWSFTPIVYGQNSQLPAAGPDGSSSAFGGGGGGRGSFPGGSNSENGFPGGMGMPGGNGPATATSNAATDDDAANTGAMPGSSGRNNGGFGGMNDSESANQELLAYLREHNTGEQYLMAVTNYTTAAPYMIDEGESLVILNGFNASDEVYTPETLEALVRSGKVKYFLLGGGMGGGRDGNSEVTDWITEHGTEIPSSEWQTTADTDTDTSTADTQNPFGFNDNLTLYEVTLPE</sequence>
<dbReference type="Proteomes" id="UP001380953">
    <property type="component" value="Unassembled WGS sequence"/>
</dbReference>
<organism evidence="1 2">
    <name type="scientific">Saccharibacillus sacchari</name>
    <dbReference type="NCBI Taxonomy" id="456493"/>
    <lineage>
        <taxon>Bacteria</taxon>
        <taxon>Bacillati</taxon>
        <taxon>Bacillota</taxon>
        <taxon>Bacilli</taxon>
        <taxon>Bacillales</taxon>
        <taxon>Paenibacillaceae</taxon>
        <taxon>Saccharibacillus</taxon>
    </lineage>
</organism>
<evidence type="ECO:0000313" key="1">
    <source>
        <dbReference type="EMBL" id="MEJ8304435.1"/>
    </source>
</evidence>
<dbReference type="EMBL" id="JBBKAR010000033">
    <property type="protein sequence ID" value="MEJ8304435.1"/>
    <property type="molecule type" value="Genomic_DNA"/>
</dbReference>
<reference evidence="1" key="1">
    <citation type="submission" date="2024-03" db="EMBL/GenBank/DDBJ databases">
        <title>Whole genome sequecning of epiphytes from Marcgravia umbellata leaves.</title>
        <authorList>
            <person name="Kumar G."/>
            <person name="Savka M.A."/>
        </authorList>
    </citation>
    <scope>NUCLEOTIDE SEQUENCE</scope>
    <source>
        <strain evidence="1">RIT_BL5</strain>
    </source>
</reference>
<comment type="caution">
    <text evidence="1">The sequence shown here is derived from an EMBL/GenBank/DDBJ whole genome shotgun (WGS) entry which is preliminary data.</text>
</comment>
<protein>
    <submittedName>
        <fullName evidence="1">Glycosyltransferase family 39 protein</fullName>
    </submittedName>
</protein>
<accession>A0ACC6PC06</accession>
<keyword evidence="2" id="KW-1185">Reference proteome</keyword>
<gene>
    <name evidence="1" type="ORF">WKI47_11075</name>
</gene>
<name>A0ACC6PC06_9BACL</name>